<feature type="compositionally biased region" description="Basic and acidic residues" evidence="1">
    <location>
        <begin position="584"/>
        <end position="597"/>
    </location>
</feature>
<feature type="compositionally biased region" description="Polar residues" evidence="1">
    <location>
        <begin position="56"/>
        <end position="79"/>
    </location>
</feature>
<feature type="compositionally biased region" description="Low complexity" evidence="1">
    <location>
        <begin position="418"/>
        <end position="436"/>
    </location>
</feature>
<reference evidence="3" key="2">
    <citation type="journal article" date="2022" name="Res Sq">
        <title>Comparative Genomics Reveals Insights into the Divergent Evolution of Astigmatic Mites and Household Pest Adaptations.</title>
        <authorList>
            <person name="Xiong Q."/>
            <person name="Wan A.T.-Y."/>
            <person name="Liu X.-Y."/>
            <person name="Fung C.S.-H."/>
            <person name="Xiao X."/>
            <person name="Malainual N."/>
            <person name="Hou J."/>
            <person name="Wang L."/>
            <person name="Wang M."/>
            <person name="Yang K."/>
            <person name="Cui Y."/>
            <person name="Leung E."/>
            <person name="Nong W."/>
            <person name="Shin S.-K."/>
            <person name="Au S."/>
            <person name="Jeong K.Y."/>
            <person name="Chew F.T."/>
            <person name="Hui J."/>
            <person name="Leung T.F."/>
            <person name="Tungtrongchitr A."/>
            <person name="Zhong N."/>
            <person name="Liu Z."/>
            <person name="Tsui S."/>
        </authorList>
    </citation>
    <scope>NUCLEOTIDE SEQUENCE</scope>
    <source>
        <strain evidence="3">Derf</strain>
        <tissue evidence="3">Whole organism</tissue>
    </source>
</reference>
<proteinExistence type="predicted"/>
<feature type="compositionally biased region" description="Low complexity" evidence="1">
    <location>
        <begin position="481"/>
        <end position="495"/>
    </location>
</feature>
<feature type="compositionally biased region" description="Low complexity" evidence="1">
    <location>
        <begin position="29"/>
        <end position="43"/>
    </location>
</feature>
<feature type="compositionally biased region" description="Polar residues" evidence="1">
    <location>
        <begin position="303"/>
        <end position="315"/>
    </location>
</feature>
<keyword evidence="4" id="KW-1185">Reference proteome</keyword>
<keyword evidence="2" id="KW-0732">Signal</keyword>
<comment type="caution">
    <text evidence="3">The sequence shown here is derived from an EMBL/GenBank/DDBJ whole genome shotgun (WGS) entry which is preliminary data.</text>
</comment>
<protein>
    <submittedName>
        <fullName evidence="3">Uncharacterized protein</fullName>
    </submittedName>
</protein>
<sequence>MSLLWSAGSLVTWLANILNHHQLANAHYNQQQQQQQQQMQHQLQNHHRKQQQQQQSSKTFRKSNLSLQKKKVSCQSDSNDIIEPNRPSSSSSLRPETDPQQISNNYQLQQQKYENDSNITESLNNTVFMASTITDNDPEVSTSSSLQHQYDHELDINHDQETLLQRQFNLYRYYVSQYPELFQEYFRQLRQQQQQQQQQEQLQPKKELKLSEQQQQQQSIIVEQQFESPSSSMIKQNDNANQIQQSINQNHDQQQQKIRRDFFVNENVKEKTTTTTTNPCRLLCRCSKCCPTTTTTSDSSWSDQPYQQQRSQHQATSNTLYYLDANHLLEDERYEHLSRVITPPNAFLNNQKISMSNLNDNNNDMKNHQIEIIDGHGFSNYYTNSIDQQQQSLNTIFYSDKRTQTDAEELIQNGLLQTQTQQPQQQQQSSSTATTTELSYQKIDHLSRRLQRQLSLIDTKSAQQQQQLHHQLSEPLKNHYSQQQQQQQQSKQQQKQFDDDHIYYTIRDPNRFSNINDSNVIYSSSTTKQMNKMKNNNNKMILSDKSNIVMVGGQNNVGSGGGGKSFWNRLSHNRSEKQLNKLNVDHHHNGENGKKSEQQQPQQYQQKLKNYIQAMYLDQDKVPDNNNITSDELYQWSLIAGDDLDDDDIDVNKSSMMMVEQQQQQHRIATSKNGIPCACERCRESRGMNLTTELLPIDTQIPLQTMDNMDSFFQDSSMAELISTSKKIFRRRRYRIFKDLLLIDCFNEKKIETETENESKKLLNSPTTTTAKWNAIKLAGYQHHQRNWRQFVAIN</sequence>
<feature type="chain" id="PRO_5038011454" evidence="2">
    <location>
        <begin position="27"/>
        <end position="795"/>
    </location>
</feature>
<dbReference type="EMBL" id="ASGP02000006">
    <property type="protein sequence ID" value="KAH9501482.1"/>
    <property type="molecule type" value="Genomic_DNA"/>
</dbReference>
<name>A0A922KY73_DERFA</name>
<evidence type="ECO:0000256" key="2">
    <source>
        <dbReference type="SAM" id="SignalP"/>
    </source>
</evidence>
<accession>A0A922KY73</accession>
<evidence type="ECO:0000256" key="1">
    <source>
        <dbReference type="SAM" id="MobiDB-lite"/>
    </source>
</evidence>
<evidence type="ECO:0000313" key="4">
    <source>
        <dbReference type="Proteomes" id="UP000790347"/>
    </source>
</evidence>
<feature type="region of interest" description="Disordered" evidence="1">
    <location>
        <begin position="29"/>
        <end position="100"/>
    </location>
</feature>
<dbReference type="AlphaFoldDB" id="A0A922KY73"/>
<feature type="region of interest" description="Disordered" evidence="1">
    <location>
        <begin position="584"/>
        <end position="604"/>
    </location>
</feature>
<feature type="signal peptide" evidence="2">
    <location>
        <begin position="1"/>
        <end position="26"/>
    </location>
</feature>
<reference evidence="3" key="1">
    <citation type="submission" date="2013-05" db="EMBL/GenBank/DDBJ databases">
        <authorList>
            <person name="Yim A.K.Y."/>
            <person name="Chan T.F."/>
            <person name="Ji K.M."/>
            <person name="Liu X.Y."/>
            <person name="Zhou J.W."/>
            <person name="Li R.Q."/>
            <person name="Yang K.Y."/>
            <person name="Li J."/>
            <person name="Li M."/>
            <person name="Law P.T.W."/>
            <person name="Wu Y.L."/>
            <person name="Cai Z.L."/>
            <person name="Qin H."/>
            <person name="Bao Y."/>
            <person name="Leung R.K.K."/>
            <person name="Ng P.K.S."/>
            <person name="Zou J."/>
            <person name="Zhong X.J."/>
            <person name="Ran P.X."/>
            <person name="Zhong N.S."/>
            <person name="Liu Z.G."/>
            <person name="Tsui S.K.W."/>
        </authorList>
    </citation>
    <scope>NUCLEOTIDE SEQUENCE</scope>
    <source>
        <strain evidence="3">Derf</strain>
        <tissue evidence="3">Whole organism</tissue>
    </source>
</reference>
<feature type="region of interest" description="Disordered" evidence="1">
    <location>
        <begin position="294"/>
        <end position="315"/>
    </location>
</feature>
<gene>
    <name evidence="3" type="ORF">DERF_012327</name>
</gene>
<evidence type="ECO:0000313" key="3">
    <source>
        <dbReference type="EMBL" id="KAH9501482.1"/>
    </source>
</evidence>
<feature type="region of interest" description="Disordered" evidence="1">
    <location>
        <begin position="418"/>
        <end position="439"/>
    </location>
</feature>
<feature type="region of interest" description="Disordered" evidence="1">
    <location>
        <begin position="476"/>
        <end position="497"/>
    </location>
</feature>
<organism evidence="3 4">
    <name type="scientific">Dermatophagoides farinae</name>
    <name type="common">American house dust mite</name>
    <dbReference type="NCBI Taxonomy" id="6954"/>
    <lineage>
        <taxon>Eukaryota</taxon>
        <taxon>Metazoa</taxon>
        <taxon>Ecdysozoa</taxon>
        <taxon>Arthropoda</taxon>
        <taxon>Chelicerata</taxon>
        <taxon>Arachnida</taxon>
        <taxon>Acari</taxon>
        <taxon>Acariformes</taxon>
        <taxon>Sarcoptiformes</taxon>
        <taxon>Astigmata</taxon>
        <taxon>Psoroptidia</taxon>
        <taxon>Analgoidea</taxon>
        <taxon>Pyroglyphidae</taxon>
        <taxon>Dermatophagoidinae</taxon>
        <taxon>Dermatophagoides</taxon>
    </lineage>
</organism>
<dbReference type="Proteomes" id="UP000790347">
    <property type="component" value="Unassembled WGS sequence"/>
</dbReference>